<dbReference type="EMBL" id="BMFK01000001">
    <property type="protein sequence ID" value="GGE71627.1"/>
    <property type="molecule type" value="Genomic_DNA"/>
</dbReference>
<feature type="domain" description="Knr4/Smi1-like" evidence="1">
    <location>
        <begin position="25"/>
        <end position="150"/>
    </location>
</feature>
<dbReference type="SUPFAM" id="SSF160631">
    <property type="entry name" value="SMI1/KNR4-like"/>
    <property type="match status" value="1"/>
</dbReference>
<name>A0A917EPJ4_9BACI</name>
<protein>
    <recommendedName>
        <fullName evidence="1">Knr4/Smi1-like domain-containing protein</fullName>
    </recommendedName>
</protein>
<reference evidence="2" key="1">
    <citation type="journal article" date="2014" name="Int. J. Syst. Evol. Microbiol.">
        <title>Complete genome sequence of Corynebacterium casei LMG S-19264T (=DSM 44701T), isolated from a smear-ripened cheese.</title>
        <authorList>
            <consortium name="US DOE Joint Genome Institute (JGI-PGF)"/>
            <person name="Walter F."/>
            <person name="Albersmeier A."/>
            <person name="Kalinowski J."/>
            <person name="Ruckert C."/>
        </authorList>
    </citation>
    <scope>NUCLEOTIDE SEQUENCE</scope>
    <source>
        <strain evidence="2">CGMCC 1.12698</strain>
    </source>
</reference>
<dbReference type="Proteomes" id="UP000605259">
    <property type="component" value="Unassembled WGS sequence"/>
</dbReference>
<evidence type="ECO:0000313" key="2">
    <source>
        <dbReference type="EMBL" id="GGE71627.1"/>
    </source>
</evidence>
<reference evidence="2" key="2">
    <citation type="submission" date="2020-09" db="EMBL/GenBank/DDBJ databases">
        <authorList>
            <person name="Sun Q."/>
            <person name="Zhou Y."/>
        </authorList>
    </citation>
    <scope>NUCLEOTIDE SEQUENCE</scope>
    <source>
        <strain evidence="2">CGMCC 1.12698</strain>
    </source>
</reference>
<organism evidence="2 3">
    <name type="scientific">Priestia taiwanensis</name>
    <dbReference type="NCBI Taxonomy" id="1347902"/>
    <lineage>
        <taxon>Bacteria</taxon>
        <taxon>Bacillati</taxon>
        <taxon>Bacillota</taxon>
        <taxon>Bacilli</taxon>
        <taxon>Bacillales</taxon>
        <taxon>Bacillaceae</taxon>
        <taxon>Priestia</taxon>
    </lineage>
</organism>
<proteinExistence type="predicted"/>
<gene>
    <name evidence="2" type="ORF">GCM10007140_21980</name>
</gene>
<sequence>MSMKSYERAKELILSNDELGDFNDGVSHELIKLAEEKIGLKFTGSYLDFLQTFGVGDFGSQEIYGIIHEDFENSSTPDAIWYTLTERKEGDFPNHLLVIYNTGFGEIFCLDYSNLDDTQEPKVVAYSPGFELEVQTYELIADTFGDFLLALVEEELEEADDEDFD</sequence>
<dbReference type="SMART" id="SM00860">
    <property type="entry name" value="SMI1_KNR4"/>
    <property type="match status" value="1"/>
</dbReference>
<evidence type="ECO:0000259" key="1">
    <source>
        <dbReference type="SMART" id="SM00860"/>
    </source>
</evidence>
<dbReference type="Gene3D" id="3.40.1580.10">
    <property type="entry name" value="SMI1/KNR4-like"/>
    <property type="match status" value="1"/>
</dbReference>
<dbReference type="InterPro" id="IPR018958">
    <property type="entry name" value="Knr4/Smi1-like_dom"/>
</dbReference>
<accession>A0A917EPJ4</accession>
<comment type="caution">
    <text evidence="2">The sequence shown here is derived from an EMBL/GenBank/DDBJ whole genome shotgun (WGS) entry which is preliminary data.</text>
</comment>
<dbReference type="AlphaFoldDB" id="A0A917EPJ4"/>
<dbReference type="InterPro" id="IPR037883">
    <property type="entry name" value="Knr4/Smi1-like_sf"/>
</dbReference>
<dbReference type="Pfam" id="PF14568">
    <property type="entry name" value="SUKH_6"/>
    <property type="match status" value="1"/>
</dbReference>
<keyword evidence="3" id="KW-1185">Reference proteome</keyword>
<evidence type="ECO:0000313" key="3">
    <source>
        <dbReference type="Proteomes" id="UP000605259"/>
    </source>
</evidence>